<dbReference type="FunFam" id="3.90.650.10:FF:000024">
    <property type="entry name" value="Phosphoribosylformylglycinamidine synthase"/>
    <property type="match status" value="1"/>
</dbReference>
<feature type="binding site" evidence="12">
    <location>
        <position position="712"/>
    </location>
    <ligand>
        <name>Mg(2+)</name>
        <dbReference type="ChEBI" id="CHEBI:18420"/>
    </ligand>
</feature>
<evidence type="ECO:0000256" key="1">
    <source>
        <dbReference type="ARBA" id="ARBA00004920"/>
    </source>
</evidence>
<comment type="subcellular location">
    <subcellularLocation>
        <location evidence="12">Cytoplasm</location>
    </subcellularLocation>
</comment>
<gene>
    <name evidence="12 17" type="primary">purL</name>
    <name evidence="17" type="ORF">GCM10011365_11840</name>
</gene>
<organism evidence="17 18">
    <name type="scientific">Marinicella pacifica</name>
    <dbReference type="NCBI Taxonomy" id="1171543"/>
    <lineage>
        <taxon>Bacteria</taxon>
        <taxon>Pseudomonadati</taxon>
        <taxon>Pseudomonadota</taxon>
        <taxon>Gammaproteobacteria</taxon>
        <taxon>Lysobacterales</taxon>
        <taxon>Marinicellaceae</taxon>
        <taxon>Marinicella</taxon>
    </lineage>
</organism>
<keyword evidence="7 12" id="KW-0658">Purine biosynthesis</keyword>
<evidence type="ECO:0000256" key="10">
    <source>
        <dbReference type="ARBA" id="ARBA00022962"/>
    </source>
</evidence>
<dbReference type="FunFam" id="3.30.1330.10:FF:000005">
    <property type="entry name" value="Phosphoribosylformylglycinamidine synthase"/>
    <property type="match status" value="1"/>
</dbReference>
<comment type="catalytic activity">
    <reaction evidence="11 12">
        <text>N(2)-formyl-N(1)-(5-phospho-beta-D-ribosyl)glycinamide + L-glutamine + ATP + H2O = 2-formamido-N(1)-(5-O-phospho-beta-D-ribosyl)acetamidine + L-glutamate + ADP + phosphate + H(+)</text>
        <dbReference type="Rhea" id="RHEA:17129"/>
        <dbReference type="ChEBI" id="CHEBI:15377"/>
        <dbReference type="ChEBI" id="CHEBI:15378"/>
        <dbReference type="ChEBI" id="CHEBI:29985"/>
        <dbReference type="ChEBI" id="CHEBI:30616"/>
        <dbReference type="ChEBI" id="CHEBI:43474"/>
        <dbReference type="ChEBI" id="CHEBI:58359"/>
        <dbReference type="ChEBI" id="CHEBI:147286"/>
        <dbReference type="ChEBI" id="CHEBI:147287"/>
        <dbReference type="ChEBI" id="CHEBI:456216"/>
        <dbReference type="EC" id="6.3.5.3"/>
    </reaction>
</comment>
<feature type="active site" description="Nucleophile" evidence="12">
    <location>
        <position position="1125"/>
    </location>
</feature>
<evidence type="ECO:0000256" key="12">
    <source>
        <dbReference type="HAMAP-Rule" id="MF_00419"/>
    </source>
</evidence>
<sequence>MAFTLVTLLGGEACSAFNKRKLNEIAQLHGWPELLAVKSFYVMEIDRSLNAEDSQKIERLLMAHTAGLDFKSNKLVILPRSGTISPWSSKATDIFHHCDLPHVRRVEAGRCLEFAKAISPKQNPELFYDRMTETTFADESSLAQLFDHHTPKPLTEVPLQQLGSSALHELNRTLGLALNDDEIDYLEAQYQALGKNPTDVELMMFAQANSEHCRHKIFNADWVIDDEAQAMSLFKMIKNTEAQTSEPALSAYKDNAAVFTGGAGQRLIINEQGRYLKQDQLMNVLIKVETHNHPTAIEPFAGAATGSGGEIRDEAATGQGAMTKAGLCGFSVSHLNIPGFQQPWEQQLAGQPKRMASAFEIMQKGPIGAAAFNNEFGRPNIVGYFRNFEIKDPADGRWRGYHKPIMLAGGMGAINDIHTRKQDTRPGDYIIVLGGPAMLIGLGGGAASSVSSADGQEELDFASVQRGNPEMQRRCQEVINRCWYRGEDSPIRSIHDVGAGGLSNAIPEILEDAGLGGDIELRRLQIDHVSMSPMEIWCNESQERYVLSIKPERLVDFELLCQQERCPVAIMGQATKAQTLRVRDELLHKDAVNIPMRLLFGNTPKTEINIQTEVRKNQPLMVQNKTLREVIEQVLSFPTVASKQYLITIGDRTVSGLVHRDQMVGPWQVPVADCGITLRDYDGFAGEAMSVGERTPLALLNPAASARMAVTEALTNLAGTGLKDLSVVKLSANWMAASGEPGEYQALYEAVQAVGMELCPSLDIGIPVGKDSMSMHTSWRNASGDECAVTSPMSLVVSAFAPLVDVRRHLTPQLSGDPQADLLLIDLAKGQQRLGASVFCQVHSQLGDESPDLDEPKYLTRLFAFMADAIEQGLLSACHDRSDGGLLTTLAEMCFAGHCGVDISIHGDVMATLFNEEPGLVVEVKRDAGEAVNSLLESHQLMPCVVHLGHPNNRDELLIKHRDGEFIESRTVLQQLWSRTSYEMAQRRDHPDDCALEFNLIKADNPGLSPQVDFDFSEKMMAPYVNTTRPRVAILREQGINGQNEMAAAFMRAGFDCDDVPMTLLANNSKQLKDYQGMVACGGFSYGDVLGAGQGWAKSILFNDSLRNQFSSFFADSGRFALGVCNGCQMFSALREIIPGSDNWPDFVANHSGQFEARFSSLKIAKTDNLFFRGMAGAVIPVAIAHGEGRADFNGAVNEDLVAAHYVNNHGQITLDYPFNPNGSQSAVAAVSNADGRILAMMPHPERVFRGVQMSWAPPQWQDSSPWQRMFYNARIFVN</sequence>
<keyword evidence="3 12" id="KW-0963">Cytoplasm</keyword>
<feature type="domain" description="FGAR-AT PurM N-terminal-like" evidence="16">
    <location>
        <begin position="642"/>
        <end position="802"/>
    </location>
</feature>
<dbReference type="CDD" id="cd02203">
    <property type="entry name" value="PurL_repeat1"/>
    <property type="match status" value="1"/>
</dbReference>
<feature type="active site" evidence="12">
    <location>
        <position position="1244"/>
    </location>
</feature>
<comment type="pathway">
    <text evidence="1 12">Purine metabolism; IMP biosynthesis via de novo pathway; 5-amino-1-(5-phospho-D-ribosyl)imidazole from N(2)-formyl-N(1)-(5-phospho-D-ribosyl)glycinamide: step 1/2.</text>
</comment>
<dbReference type="CDD" id="cd01740">
    <property type="entry name" value="GATase1_FGAR_AT"/>
    <property type="match status" value="1"/>
</dbReference>
<evidence type="ECO:0000256" key="8">
    <source>
        <dbReference type="ARBA" id="ARBA00022840"/>
    </source>
</evidence>
<dbReference type="NCBIfam" id="NF003672">
    <property type="entry name" value="PRK05297.1"/>
    <property type="match status" value="1"/>
</dbReference>
<feature type="domain" description="PurM-like C-terminal" evidence="13">
    <location>
        <begin position="833"/>
        <end position="950"/>
    </location>
</feature>
<evidence type="ECO:0000259" key="16">
    <source>
        <dbReference type="Pfam" id="PF22689"/>
    </source>
</evidence>
<dbReference type="InterPro" id="IPR041609">
    <property type="entry name" value="PurL_linker"/>
</dbReference>
<dbReference type="SUPFAM" id="SSF52317">
    <property type="entry name" value="Class I glutamine amidotransferase-like"/>
    <property type="match status" value="1"/>
</dbReference>
<evidence type="ECO:0000256" key="5">
    <source>
        <dbReference type="ARBA" id="ARBA00022723"/>
    </source>
</evidence>
<protein>
    <recommendedName>
        <fullName evidence="12">Phosphoribosylformylglycinamidine synthase</fullName>
        <shortName evidence="12">FGAM synthase</shortName>
        <shortName evidence="12">FGAMS</shortName>
        <ecNumber evidence="12">6.3.5.3</ecNumber>
    </recommendedName>
    <alternativeName>
        <fullName evidence="12">Formylglycinamide ribonucleotide amidotransferase</fullName>
        <shortName evidence="12">FGAR amidotransferase</shortName>
        <shortName evidence="12">FGAR-AT</shortName>
    </alternativeName>
</protein>
<evidence type="ECO:0000256" key="2">
    <source>
        <dbReference type="ARBA" id="ARBA00008608"/>
    </source>
</evidence>
<dbReference type="InterPro" id="IPR036921">
    <property type="entry name" value="PurM-like_N_sf"/>
</dbReference>
<evidence type="ECO:0000256" key="4">
    <source>
        <dbReference type="ARBA" id="ARBA00022598"/>
    </source>
</evidence>
<dbReference type="GO" id="GO:0005737">
    <property type="term" value="C:cytoplasm"/>
    <property type="evidence" value="ECO:0007669"/>
    <property type="project" value="UniProtKB-SubCell"/>
</dbReference>
<dbReference type="Pfam" id="PF18072">
    <property type="entry name" value="FGAR-AT_linker"/>
    <property type="match status" value="1"/>
</dbReference>
<keyword evidence="4 12" id="KW-0436">Ligase</keyword>
<dbReference type="FunFam" id="3.40.50.880:FF:000008">
    <property type="entry name" value="Phosphoribosylformylglycinamidine synthase"/>
    <property type="match status" value="1"/>
</dbReference>
<dbReference type="Pfam" id="PF18076">
    <property type="entry name" value="FGAR-AT_N"/>
    <property type="match status" value="1"/>
</dbReference>
<dbReference type="GO" id="GO:0005524">
    <property type="term" value="F:ATP binding"/>
    <property type="evidence" value="ECO:0007669"/>
    <property type="project" value="UniProtKB-UniRule"/>
</dbReference>
<dbReference type="GO" id="GO:0006189">
    <property type="term" value="P:'de novo' IMP biosynthetic process"/>
    <property type="evidence" value="ECO:0007669"/>
    <property type="project" value="UniProtKB-UniRule"/>
</dbReference>
<proteinExistence type="inferred from homology"/>
<feature type="binding site" evidence="12">
    <location>
        <position position="716"/>
    </location>
    <ligand>
        <name>Mg(2+)</name>
        <dbReference type="ChEBI" id="CHEBI:18420"/>
    </ligand>
</feature>
<feature type="binding site" evidence="12">
    <location>
        <position position="673"/>
    </location>
    <ligand>
        <name>Mg(2+)</name>
        <dbReference type="ChEBI" id="CHEBI:18420"/>
    </ligand>
</feature>
<dbReference type="Pfam" id="PF22689">
    <property type="entry name" value="FGAR-AT_PurM_N-like"/>
    <property type="match status" value="1"/>
</dbReference>
<dbReference type="SUPFAM" id="SSF82697">
    <property type="entry name" value="PurS-like"/>
    <property type="match status" value="1"/>
</dbReference>
<feature type="binding site" evidence="12">
    <location>
        <begin position="302"/>
        <end position="313"/>
    </location>
    <ligand>
        <name>ATP</name>
        <dbReference type="ChEBI" id="CHEBI:30616"/>
    </ligand>
</feature>
<dbReference type="CDD" id="cd02204">
    <property type="entry name" value="PurL_repeat2"/>
    <property type="match status" value="1"/>
</dbReference>
<dbReference type="AlphaFoldDB" id="A0A917CMR4"/>
<feature type="binding site" evidence="12">
    <location>
        <position position="880"/>
    </location>
    <ligand>
        <name>Mg(2+)</name>
        <dbReference type="ChEBI" id="CHEBI:18420"/>
    </ligand>
</feature>
<dbReference type="InterPro" id="IPR036676">
    <property type="entry name" value="PurM-like_C_sf"/>
</dbReference>
<dbReference type="Gene3D" id="3.40.50.880">
    <property type="match status" value="1"/>
</dbReference>
<comment type="caution">
    <text evidence="12">Lacks conserved residue(s) required for the propagation of feature annotation.</text>
</comment>
<dbReference type="SUPFAM" id="SSF56042">
    <property type="entry name" value="PurM C-terminal domain-like"/>
    <property type="match status" value="2"/>
</dbReference>
<dbReference type="InterPro" id="IPR036604">
    <property type="entry name" value="PurS-like_sf"/>
</dbReference>
<dbReference type="NCBIfam" id="TIGR01735">
    <property type="entry name" value="FGAM_synt"/>
    <property type="match status" value="1"/>
</dbReference>
<dbReference type="SMART" id="SM01211">
    <property type="entry name" value="GATase_5"/>
    <property type="match status" value="1"/>
</dbReference>
<dbReference type="PANTHER" id="PTHR10099">
    <property type="entry name" value="PHOSPHORIBOSYLFORMYLGLYCINAMIDINE SYNTHASE"/>
    <property type="match status" value="1"/>
</dbReference>
<evidence type="ECO:0000313" key="17">
    <source>
        <dbReference type="EMBL" id="GGF92276.1"/>
    </source>
</evidence>
<dbReference type="Pfam" id="PF02769">
    <property type="entry name" value="AIRS_C"/>
    <property type="match status" value="2"/>
</dbReference>
<keyword evidence="18" id="KW-1185">Reference proteome</keyword>
<dbReference type="PANTHER" id="PTHR10099:SF1">
    <property type="entry name" value="PHOSPHORIBOSYLFORMYLGLYCINAMIDINE SYNTHASE"/>
    <property type="match status" value="1"/>
</dbReference>
<dbReference type="Pfam" id="PF13507">
    <property type="entry name" value="GATase_5"/>
    <property type="match status" value="1"/>
</dbReference>
<evidence type="ECO:0000256" key="3">
    <source>
        <dbReference type="ARBA" id="ARBA00022490"/>
    </source>
</evidence>
<keyword evidence="9 12" id="KW-0460">Magnesium</keyword>
<evidence type="ECO:0000259" key="13">
    <source>
        <dbReference type="Pfam" id="PF02769"/>
    </source>
</evidence>
<evidence type="ECO:0000256" key="9">
    <source>
        <dbReference type="ARBA" id="ARBA00022842"/>
    </source>
</evidence>
<feature type="active site" evidence="12">
    <location>
        <position position="1246"/>
    </location>
</feature>
<feature type="domain" description="Phosphoribosylformylglycinamidine synthase N-terminal" evidence="15">
    <location>
        <begin position="40"/>
        <end position="146"/>
    </location>
</feature>
<evidence type="ECO:0000259" key="14">
    <source>
        <dbReference type="Pfam" id="PF18072"/>
    </source>
</evidence>
<comment type="subunit">
    <text evidence="12">Monomer.</text>
</comment>
<accession>A0A917CMR4</accession>
<dbReference type="PROSITE" id="PS51273">
    <property type="entry name" value="GATASE_TYPE_1"/>
    <property type="match status" value="1"/>
</dbReference>
<dbReference type="EMBL" id="BMEO01000004">
    <property type="protein sequence ID" value="GGF92276.1"/>
    <property type="molecule type" value="Genomic_DNA"/>
</dbReference>
<evidence type="ECO:0000256" key="11">
    <source>
        <dbReference type="ARBA" id="ARBA00052585"/>
    </source>
</evidence>
<keyword evidence="10 12" id="KW-0315">Glutamine amidotransferase</keyword>
<dbReference type="InterPro" id="IPR055181">
    <property type="entry name" value="FGAR-AT_PurM_N-like"/>
</dbReference>
<dbReference type="InterPro" id="IPR010073">
    <property type="entry name" value="PurL_large"/>
</dbReference>
<dbReference type="SUPFAM" id="SSF109736">
    <property type="entry name" value="FGAM synthase PurL, linker domain"/>
    <property type="match status" value="1"/>
</dbReference>
<dbReference type="InterPro" id="IPR029062">
    <property type="entry name" value="Class_I_gatase-like"/>
</dbReference>
<reference evidence="17" key="2">
    <citation type="submission" date="2020-09" db="EMBL/GenBank/DDBJ databases">
        <authorList>
            <person name="Sun Q."/>
            <person name="Zhou Y."/>
        </authorList>
    </citation>
    <scope>NUCLEOTIDE SEQUENCE</scope>
    <source>
        <strain evidence="17">CGMCC 1.12181</strain>
    </source>
</reference>
<dbReference type="EC" id="6.3.5.3" evidence="12"/>
<evidence type="ECO:0000256" key="6">
    <source>
        <dbReference type="ARBA" id="ARBA00022741"/>
    </source>
</evidence>
<dbReference type="GO" id="GO:0046872">
    <property type="term" value="F:metal ion binding"/>
    <property type="evidence" value="ECO:0007669"/>
    <property type="project" value="UniProtKB-KW"/>
</dbReference>
<evidence type="ECO:0000256" key="7">
    <source>
        <dbReference type="ARBA" id="ARBA00022755"/>
    </source>
</evidence>
<dbReference type="Proteomes" id="UP000605253">
    <property type="component" value="Unassembled WGS sequence"/>
</dbReference>
<keyword evidence="6 12" id="KW-0547">Nucleotide-binding</keyword>
<comment type="caution">
    <text evidence="17">The sequence shown here is derived from an EMBL/GenBank/DDBJ whole genome shotgun (WGS) entry which is preliminary data.</text>
</comment>
<keyword evidence="5 12" id="KW-0479">Metal-binding</keyword>
<dbReference type="FunFam" id="1.10.8.750:FF:000002">
    <property type="entry name" value="Phosphoribosylformylglycinamidine synthase"/>
    <property type="match status" value="1"/>
</dbReference>
<dbReference type="Gene3D" id="3.30.1330.10">
    <property type="entry name" value="PurM-like, N-terminal domain"/>
    <property type="match status" value="2"/>
</dbReference>
<dbReference type="Gene3D" id="3.90.650.10">
    <property type="entry name" value="PurM-like C-terminal domain"/>
    <property type="match status" value="2"/>
</dbReference>
<comment type="function">
    <text evidence="12">Phosphoribosylformylglycinamidine synthase involved in the purines biosynthetic pathway. Catalyzes the ATP-dependent conversion of formylglycinamide ribonucleotide (FGAR) and glutamine to yield formylglycinamidine ribonucleotide (FGAM) and glutamate.</text>
</comment>
<dbReference type="InterPro" id="IPR010918">
    <property type="entry name" value="PurM-like_C_dom"/>
</dbReference>
<feature type="domain" description="PurM-like C-terminal" evidence="13">
    <location>
        <begin position="425"/>
        <end position="583"/>
    </location>
</feature>
<reference evidence="17" key="1">
    <citation type="journal article" date="2014" name="Int. J. Syst. Evol. Microbiol.">
        <title>Complete genome sequence of Corynebacterium casei LMG S-19264T (=DSM 44701T), isolated from a smear-ripened cheese.</title>
        <authorList>
            <consortium name="US DOE Joint Genome Institute (JGI-PGF)"/>
            <person name="Walter F."/>
            <person name="Albersmeier A."/>
            <person name="Kalinowski J."/>
            <person name="Ruckert C."/>
        </authorList>
    </citation>
    <scope>NUCLEOTIDE SEQUENCE</scope>
    <source>
        <strain evidence="17">CGMCC 1.12181</strain>
    </source>
</reference>
<feature type="binding site" evidence="12">
    <location>
        <position position="882"/>
    </location>
    <ligand>
        <name>ATP</name>
        <dbReference type="ChEBI" id="CHEBI:30616"/>
    </ligand>
</feature>
<dbReference type="InterPro" id="IPR040707">
    <property type="entry name" value="FGAR-AT_N"/>
</dbReference>
<dbReference type="RefSeq" id="WP_188364786.1">
    <property type="nucleotide sequence ID" value="NZ_BAABJF010000015.1"/>
</dbReference>
<dbReference type="Gene3D" id="1.10.8.750">
    <property type="entry name" value="Phosphoribosylformylglycinamidine synthase, linker domain"/>
    <property type="match status" value="1"/>
</dbReference>
<name>A0A917CMR4_9GAMM</name>
<feature type="binding site" evidence="12">
    <location>
        <position position="672"/>
    </location>
    <ligand>
        <name>ATP</name>
        <dbReference type="ChEBI" id="CHEBI:30616"/>
    </ligand>
</feature>
<dbReference type="HAMAP" id="MF_00419">
    <property type="entry name" value="PurL_1"/>
    <property type="match status" value="1"/>
</dbReference>
<keyword evidence="8 12" id="KW-0067">ATP-binding</keyword>
<evidence type="ECO:0000313" key="18">
    <source>
        <dbReference type="Proteomes" id="UP000605253"/>
    </source>
</evidence>
<evidence type="ECO:0000259" key="15">
    <source>
        <dbReference type="Pfam" id="PF18076"/>
    </source>
</evidence>
<comment type="similarity">
    <text evidence="2 12">In the N-terminal section; belongs to the FGAMS family.</text>
</comment>
<feature type="domain" description="Phosphoribosylformylglycinamidine synthase linker" evidence="14">
    <location>
        <begin position="167"/>
        <end position="216"/>
    </location>
</feature>
<dbReference type="GO" id="GO:0004642">
    <property type="term" value="F:phosphoribosylformylglycinamidine synthase activity"/>
    <property type="evidence" value="ECO:0007669"/>
    <property type="project" value="UniProtKB-UniRule"/>
</dbReference>
<dbReference type="SUPFAM" id="SSF55326">
    <property type="entry name" value="PurM N-terminal domain-like"/>
    <property type="match status" value="2"/>
</dbReference>